<dbReference type="SUPFAM" id="SSF52166">
    <property type="entry name" value="Ribosomal protein L4"/>
    <property type="match status" value="1"/>
</dbReference>
<accession>A0A554LM38</accession>
<dbReference type="NCBIfam" id="TIGR03953">
    <property type="entry name" value="rplD_bact"/>
    <property type="match status" value="1"/>
</dbReference>
<dbReference type="InterPro" id="IPR002136">
    <property type="entry name" value="Ribosomal_uL4"/>
</dbReference>
<evidence type="ECO:0000256" key="6">
    <source>
        <dbReference type="SAM" id="MobiDB-lite"/>
    </source>
</evidence>
<keyword evidence="3" id="KW-0687">Ribonucleoprotein</keyword>
<evidence type="ECO:0000256" key="5">
    <source>
        <dbReference type="ARBA" id="ARBA00035462"/>
    </source>
</evidence>
<dbReference type="PANTHER" id="PTHR10746">
    <property type="entry name" value="50S RIBOSOMAL PROTEIN L4"/>
    <property type="match status" value="1"/>
</dbReference>
<dbReference type="Pfam" id="PF00573">
    <property type="entry name" value="Ribosomal_L4"/>
    <property type="match status" value="1"/>
</dbReference>
<evidence type="ECO:0000256" key="3">
    <source>
        <dbReference type="ARBA" id="ARBA00023274"/>
    </source>
</evidence>
<dbReference type="PANTHER" id="PTHR10746:SF6">
    <property type="entry name" value="LARGE RIBOSOMAL SUBUNIT PROTEIN UL4M"/>
    <property type="match status" value="1"/>
</dbReference>
<evidence type="ECO:0000256" key="2">
    <source>
        <dbReference type="ARBA" id="ARBA00022980"/>
    </source>
</evidence>
<dbReference type="GO" id="GO:0003735">
    <property type="term" value="F:structural constituent of ribosome"/>
    <property type="evidence" value="ECO:0007669"/>
    <property type="project" value="InterPro"/>
</dbReference>
<proteinExistence type="inferred from homology"/>
<evidence type="ECO:0000256" key="1">
    <source>
        <dbReference type="ARBA" id="ARBA00010528"/>
    </source>
</evidence>
<evidence type="ECO:0000313" key="7">
    <source>
        <dbReference type="EMBL" id="TSC93922.1"/>
    </source>
</evidence>
<dbReference type="Proteomes" id="UP000315589">
    <property type="component" value="Unassembled WGS sequence"/>
</dbReference>
<dbReference type="AlphaFoldDB" id="A0A554LM38"/>
<dbReference type="GO" id="GO:0005840">
    <property type="term" value="C:ribosome"/>
    <property type="evidence" value="ECO:0007669"/>
    <property type="project" value="UniProtKB-KW"/>
</dbReference>
<sequence>MTKIKYYSKSKMTEIDKPADFKLPKIGIESVSVALKNFISNNHQNSANTKTKGEVRGGGRKPFKQKGTGNARAGSIRSPLWRGGGVTFGPKPSITIKKLPKKINTKVLNYILFNKLDTINIVDLVLDKPVTKSVINALISLEIDDNALMIGNKEDNLKKSCKNISFVDYIDVSSLNVYNLVTHKWVIFSQSAFEKYFGKIEISQAKIEKPEKKTVSQKSPVKLIKKSND</sequence>
<keyword evidence="2 7" id="KW-0689">Ribosomal protein</keyword>
<comment type="similarity">
    <text evidence="1">Belongs to the universal ribosomal protein uL4 family.</text>
</comment>
<comment type="caution">
    <text evidence="7">The sequence shown here is derived from an EMBL/GenBank/DDBJ whole genome shotgun (WGS) entry which is preliminary data.</text>
</comment>
<gene>
    <name evidence="7" type="ORF">CEN91_91</name>
</gene>
<evidence type="ECO:0000313" key="8">
    <source>
        <dbReference type="Proteomes" id="UP000315589"/>
    </source>
</evidence>
<dbReference type="InterPro" id="IPR023574">
    <property type="entry name" value="Ribosomal_uL4_dom_sf"/>
</dbReference>
<dbReference type="EMBL" id="VMGI01000007">
    <property type="protein sequence ID" value="TSC93922.1"/>
    <property type="molecule type" value="Genomic_DNA"/>
</dbReference>
<dbReference type="InterPro" id="IPR013005">
    <property type="entry name" value="Ribosomal_uL4-like"/>
</dbReference>
<name>A0A554LM38_9BACT</name>
<dbReference type="GO" id="GO:0006412">
    <property type="term" value="P:translation"/>
    <property type="evidence" value="ECO:0007669"/>
    <property type="project" value="InterPro"/>
</dbReference>
<dbReference type="Gene3D" id="3.40.1370.10">
    <property type="match status" value="1"/>
</dbReference>
<protein>
    <recommendedName>
        <fullName evidence="4">Large ribosomal subunit protein uL4</fullName>
    </recommendedName>
    <alternativeName>
        <fullName evidence="5">50S ribosomal protein L4</fullName>
    </alternativeName>
</protein>
<evidence type="ECO:0000256" key="4">
    <source>
        <dbReference type="ARBA" id="ARBA00035244"/>
    </source>
</evidence>
<organism evidence="7 8">
    <name type="scientific">Candidatus Berkelbacteria bacterium Licking1014_85</name>
    <dbReference type="NCBI Taxonomy" id="2017148"/>
    <lineage>
        <taxon>Bacteria</taxon>
        <taxon>Candidatus Berkelbacteria</taxon>
    </lineage>
</organism>
<dbReference type="GO" id="GO:1990904">
    <property type="term" value="C:ribonucleoprotein complex"/>
    <property type="evidence" value="ECO:0007669"/>
    <property type="project" value="UniProtKB-KW"/>
</dbReference>
<reference evidence="7 8" key="1">
    <citation type="submission" date="2017-07" db="EMBL/GenBank/DDBJ databases">
        <title>Mechanisms for carbon and nitrogen cycling indicate functional differentiation within the Candidate Phyla Radiation.</title>
        <authorList>
            <person name="Danczak R.E."/>
            <person name="Johnston M.D."/>
            <person name="Kenah C."/>
            <person name="Slattery M."/>
            <person name="Wrighton K.C."/>
            <person name="Wilkins M.J."/>
        </authorList>
    </citation>
    <scope>NUCLEOTIDE SEQUENCE [LARGE SCALE GENOMIC DNA]</scope>
    <source>
        <strain evidence="7">Licking1014_85</strain>
    </source>
</reference>
<feature type="region of interest" description="Disordered" evidence="6">
    <location>
        <begin position="43"/>
        <end position="84"/>
    </location>
</feature>